<dbReference type="InterPro" id="IPR012337">
    <property type="entry name" value="RNaseH-like_sf"/>
</dbReference>
<protein>
    <recommendedName>
        <fullName evidence="1">hAT-like transposase RNase-H fold domain-containing protein</fullName>
    </recommendedName>
</protein>
<reference evidence="2 3" key="1">
    <citation type="submission" date="2018-06" db="EMBL/GenBank/DDBJ databases">
        <title>Comparative genomics reveals the genomic features of Rhizophagus irregularis, R. cerebriforme, R. diaphanum and Gigaspora rosea, and their symbiotic lifestyle signature.</title>
        <authorList>
            <person name="Morin E."/>
            <person name="San Clemente H."/>
            <person name="Chen E.C.H."/>
            <person name="De La Providencia I."/>
            <person name="Hainaut M."/>
            <person name="Kuo A."/>
            <person name="Kohler A."/>
            <person name="Murat C."/>
            <person name="Tang N."/>
            <person name="Roy S."/>
            <person name="Loubradou J."/>
            <person name="Henrissat B."/>
            <person name="Grigoriev I.V."/>
            <person name="Corradi N."/>
            <person name="Roux C."/>
            <person name="Martin F.M."/>
        </authorList>
    </citation>
    <scope>NUCLEOTIDE SEQUENCE [LARGE SCALE GENOMIC DNA]</scope>
    <source>
        <strain evidence="2 3">DAOM 194757</strain>
    </source>
</reference>
<dbReference type="Proteomes" id="UP000266673">
    <property type="component" value="Unassembled WGS sequence"/>
</dbReference>
<dbReference type="AlphaFoldDB" id="A0A397TYB7"/>
<dbReference type="GO" id="GO:0003677">
    <property type="term" value="F:DNA binding"/>
    <property type="evidence" value="ECO:0007669"/>
    <property type="project" value="InterPro"/>
</dbReference>
<accession>A0A397TYB7</accession>
<evidence type="ECO:0000313" key="3">
    <source>
        <dbReference type="Proteomes" id="UP000266673"/>
    </source>
</evidence>
<dbReference type="SUPFAM" id="SSF53098">
    <property type="entry name" value="Ribonuclease H-like"/>
    <property type="match status" value="1"/>
</dbReference>
<keyword evidence="3" id="KW-1185">Reference proteome</keyword>
<feature type="domain" description="hAT-like transposase RNase-H fold" evidence="1">
    <location>
        <begin position="17"/>
        <end position="91"/>
    </location>
</feature>
<dbReference type="OrthoDB" id="2412901at2759"/>
<sequence length="129" mass="15143">MELLEPIYEATNLLFSSSHPTLGDLRTVFYVIIEVLNDSQIEENTVKGQIAKKISRKIYHYWNKLQTYFHEAVLLDPSTKFTTFEHSTQRDNALRQIRSTYQTYISAEENTTLRAETQTETTSAHDYFR</sequence>
<name>A0A397TYB7_9GLOM</name>
<dbReference type="EMBL" id="QKWP01002875">
    <property type="protein sequence ID" value="RIB01938.1"/>
    <property type="molecule type" value="Genomic_DNA"/>
</dbReference>
<evidence type="ECO:0000313" key="2">
    <source>
        <dbReference type="EMBL" id="RIB01938.1"/>
    </source>
</evidence>
<evidence type="ECO:0000259" key="1">
    <source>
        <dbReference type="Pfam" id="PF14372"/>
    </source>
</evidence>
<dbReference type="InterPro" id="IPR025525">
    <property type="entry name" value="hAT-like_transposase_RNase-H"/>
</dbReference>
<organism evidence="2 3">
    <name type="scientific">Gigaspora rosea</name>
    <dbReference type="NCBI Taxonomy" id="44941"/>
    <lineage>
        <taxon>Eukaryota</taxon>
        <taxon>Fungi</taxon>
        <taxon>Fungi incertae sedis</taxon>
        <taxon>Mucoromycota</taxon>
        <taxon>Glomeromycotina</taxon>
        <taxon>Glomeromycetes</taxon>
        <taxon>Diversisporales</taxon>
        <taxon>Gigasporaceae</taxon>
        <taxon>Gigaspora</taxon>
    </lineage>
</organism>
<proteinExistence type="predicted"/>
<gene>
    <name evidence="2" type="ORF">C2G38_2229232</name>
</gene>
<dbReference type="Pfam" id="PF14372">
    <property type="entry name" value="hAT-like_RNase-H"/>
    <property type="match status" value="1"/>
</dbReference>
<comment type="caution">
    <text evidence="2">The sequence shown here is derived from an EMBL/GenBank/DDBJ whole genome shotgun (WGS) entry which is preliminary data.</text>
</comment>